<dbReference type="PIRSF" id="PIRSF036893">
    <property type="entry name" value="Lipocalin_ApoD"/>
    <property type="match status" value="1"/>
</dbReference>
<evidence type="ECO:0000259" key="3">
    <source>
        <dbReference type="Pfam" id="PF08212"/>
    </source>
</evidence>
<name>A0ABR8WNH1_9FLAO</name>
<keyword evidence="5" id="KW-1185">Reference proteome</keyword>
<dbReference type="PRINTS" id="PR01171">
    <property type="entry name" value="BCTLIPOCALIN"/>
</dbReference>
<comment type="caution">
    <text evidence="4">The sequence shown here is derived from an EMBL/GenBank/DDBJ whole genome shotgun (WGS) entry which is preliminary data.</text>
</comment>
<dbReference type="RefSeq" id="WP_251833840.1">
    <property type="nucleotide sequence ID" value="NZ_JACSPS010000003.1"/>
</dbReference>
<feature type="domain" description="Lipocalin/cytosolic fatty-acid binding" evidence="3">
    <location>
        <begin position="39"/>
        <end position="177"/>
    </location>
</feature>
<dbReference type="Pfam" id="PF08212">
    <property type="entry name" value="Lipocalin_2"/>
    <property type="match status" value="1"/>
</dbReference>
<dbReference type="Proteomes" id="UP000626242">
    <property type="component" value="Unassembled WGS sequence"/>
</dbReference>
<dbReference type="CDD" id="cd19438">
    <property type="entry name" value="lipocalin_Blc-like"/>
    <property type="match status" value="1"/>
</dbReference>
<dbReference type="InterPro" id="IPR002446">
    <property type="entry name" value="Lipocalin_bac"/>
</dbReference>
<sequence>MKLLKNVVLPVSAGILGLLIFNSCSVRIPEGATAVKDFEADRYLGKWYEIARIDFKFEKNLNNVTAEYSKKDNGHIKVDNKGFDYVKNKWKESIGEARFVEDPNTARLKVSFFKPIWSGYNVIDLDENYRYALVAGSSLDNLWILSRETTVPEDIKRRFLNTAKRAGYDTGRLIWVEHNK</sequence>
<proteinExistence type="inferred from homology"/>
<dbReference type="InterPro" id="IPR000566">
    <property type="entry name" value="Lipocln_cytosolic_FA-bd_dom"/>
</dbReference>
<evidence type="ECO:0000313" key="5">
    <source>
        <dbReference type="Proteomes" id="UP000626242"/>
    </source>
</evidence>
<dbReference type="SUPFAM" id="SSF50814">
    <property type="entry name" value="Lipocalins"/>
    <property type="match status" value="1"/>
</dbReference>
<accession>A0ABR8WNH1</accession>
<dbReference type="InterPro" id="IPR047202">
    <property type="entry name" value="Lipocalin_Blc-like_dom"/>
</dbReference>
<reference evidence="4 5" key="1">
    <citation type="submission" date="2020-08" db="EMBL/GenBank/DDBJ databases">
        <title>A Genomic Blueprint of the Chicken Gut Microbiome.</title>
        <authorList>
            <person name="Gilroy R."/>
            <person name="Ravi A."/>
            <person name="Getino M."/>
            <person name="Pursley I."/>
            <person name="Horton D.L."/>
            <person name="Alikhan N.-F."/>
            <person name="Baker D."/>
            <person name="Gharbi K."/>
            <person name="Hall N."/>
            <person name="Watson M."/>
            <person name="Adriaenssens E.M."/>
            <person name="Foster-Nyarko E."/>
            <person name="Jarju S."/>
            <person name="Secka A."/>
            <person name="Antonio M."/>
            <person name="Oren A."/>
            <person name="Chaudhuri R."/>
            <person name="La Ragione R.M."/>
            <person name="Hildebrand F."/>
            <person name="Pallen M.J."/>
        </authorList>
    </citation>
    <scope>NUCLEOTIDE SEQUENCE [LARGE SCALE GENOMIC DNA]</scope>
    <source>
        <strain evidence="4 5">Sa1CVA4</strain>
    </source>
</reference>
<dbReference type="InterPro" id="IPR022272">
    <property type="entry name" value="Lipocalin_CS"/>
</dbReference>
<dbReference type="EMBL" id="JACSPS010000003">
    <property type="protein sequence ID" value="MBD8018632.1"/>
    <property type="molecule type" value="Genomic_DNA"/>
</dbReference>
<protein>
    <submittedName>
        <fullName evidence="4">Lipocalin family protein</fullName>
    </submittedName>
</protein>
<dbReference type="PANTHER" id="PTHR10612:SF34">
    <property type="entry name" value="APOLIPOPROTEIN D"/>
    <property type="match status" value="1"/>
</dbReference>
<dbReference type="PROSITE" id="PS00213">
    <property type="entry name" value="LIPOCALIN"/>
    <property type="match status" value="1"/>
</dbReference>
<evidence type="ECO:0000313" key="4">
    <source>
        <dbReference type="EMBL" id="MBD8018632.1"/>
    </source>
</evidence>
<dbReference type="PANTHER" id="PTHR10612">
    <property type="entry name" value="APOLIPOPROTEIN D"/>
    <property type="match status" value="1"/>
</dbReference>
<evidence type="ECO:0000256" key="2">
    <source>
        <dbReference type="PIRNR" id="PIRNR036893"/>
    </source>
</evidence>
<dbReference type="InterPro" id="IPR022271">
    <property type="entry name" value="Lipocalin_ApoD"/>
</dbReference>
<gene>
    <name evidence="4" type="ORF">H9628_09125</name>
</gene>
<comment type="similarity">
    <text evidence="1 2">Belongs to the calycin superfamily. Lipocalin family.</text>
</comment>
<organism evidence="4 5">
    <name type="scientific">Kaistella pullorum</name>
    <dbReference type="NCBI Taxonomy" id="2763074"/>
    <lineage>
        <taxon>Bacteria</taxon>
        <taxon>Pseudomonadati</taxon>
        <taxon>Bacteroidota</taxon>
        <taxon>Flavobacteriia</taxon>
        <taxon>Flavobacteriales</taxon>
        <taxon>Weeksellaceae</taxon>
        <taxon>Chryseobacterium group</taxon>
        <taxon>Kaistella</taxon>
    </lineage>
</organism>
<dbReference type="InterPro" id="IPR012674">
    <property type="entry name" value="Calycin"/>
</dbReference>
<evidence type="ECO:0000256" key="1">
    <source>
        <dbReference type="ARBA" id="ARBA00006889"/>
    </source>
</evidence>
<dbReference type="Gene3D" id="2.40.128.20">
    <property type="match status" value="1"/>
</dbReference>